<accession>A0AAV4FGF7</accession>
<sequence length="156" mass="17938">MWQCMSKRAEESRGHRLSVFIQVRMCCCPRYRTGRNERYSLGTAKLPRPTVSTNRGRVKTEECSYRLHAARCDVDKVPHVLLGIHNPFCLSAERRKTVRTKWNPSVQTVRNAEHGFITLVLPSAEVAWHHSLTLLIEVYSRGPAIRLWGLCQPPSK</sequence>
<evidence type="ECO:0000313" key="2">
    <source>
        <dbReference type="Proteomes" id="UP000762676"/>
    </source>
</evidence>
<proteinExistence type="predicted"/>
<dbReference type="Proteomes" id="UP000762676">
    <property type="component" value="Unassembled WGS sequence"/>
</dbReference>
<evidence type="ECO:0000313" key="1">
    <source>
        <dbReference type="EMBL" id="GFR71481.1"/>
    </source>
</evidence>
<protein>
    <recommendedName>
        <fullName evidence="3">Hexosyltransferase</fullName>
    </recommendedName>
</protein>
<keyword evidence="2" id="KW-1185">Reference proteome</keyword>
<dbReference type="AlphaFoldDB" id="A0AAV4FGF7"/>
<evidence type="ECO:0008006" key="3">
    <source>
        <dbReference type="Google" id="ProtNLM"/>
    </source>
</evidence>
<dbReference type="EMBL" id="BMAT01007789">
    <property type="protein sequence ID" value="GFR71481.1"/>
    <property type="molecule type" value="Genomic_DNA"/>
</dbReference>
<organism evidence="1 2">
    <name type="scientific">Elysia marginata</name>
    <dbReference type="NCBI Taxonomy" id="1093978"/>
    <lineage>
        <taxon>Eukaryota</taxon>
        <taxon>Metazoa</taxon>
        <taxon>Spiralia</taxon>
        <taxon>Lophotrochozoa</taxon>
        <taxon>Mollusca</taxon>
        <taxon>Gastropoda</taxon>
        <taxon>Heterobranchia</taxon>
        <taxon>Euthyneura</taxon>
        <taxon>Panpulmonata</taxon>
        <taxon>Sacoglossa</taxon>
        <taxon>Placobranchoidea</taxon>
        <taxon>Plakobranchidae</taxon>
        <taxon>Elysia</taxon>
    </lineage>
</organism>
<comment type="caution">
    <text evidence="1">The sequence shown here is derived from an EMBL/GenBank/DDBJ whole genome shotgun (WGS) entry which is preliminary data.</text>
</comment>
<reference evidence="1 2" key="1">
    <citation type="journal article" date="2021" name="Elife">
        <title>Chloroplast acquisition without the gene transfer in kleptoplastic sea slugs, Plakobranchus ocellatus.</title>
        <authorList>
            <person name="Maeda T."/>
            <person name="Takahashi S."/>
            <person name="Yoshida T."/>
            <person name="Shimamura S."/>
            <person name="Takaki Y."/>
            <person name="Nagai Y."/>
            <person name="Toyoda A."/>
            <person name="Suzuki Y."/>
            <person name="Arimoto A."/>
            <person name="Ishii H."/>
            <person name="Satoh N."/>
            <person name="Nishiyama T."/>
            <person name="Hasebe M."/>
            <person name="Maruyama T."/>
            <person name="Minagawa J."/>
            <person name="Obokata J."/>
            <person name="Shigenobu S."/>
        </authorList>
    </citation>
    <scope>NUCLEOTIDE SEQUENCE [LARGE SCALE GENOMIC DNA]</scope>
</reference>
<gene>
    <name evidence="1" type="ORF">ElyMa_003814900</name>
</gene>
<name>A0AAV4FGF7_9GAST</name>